<comment type="function">
    <text evidence="4">Provides the precursors necessary for DNA synthesis. Catalyzes the biosynthesis of deoxyribonucleotides from the corresponding ribonucleotides.</text>
</comment>
<feature type="domain" description="Ribonucleotide reductase large subunit C-terminal" evidence="6">
    <location>
        <begin position="158"/>
        <end position="403"/>
    </location>
</feature>
<dbReference type="OrthoDB" id="1684714at2759"/>
<comment type="similarity">
    <text evidence="1 4">Belongs to the ribonucleoside diphosphate reductase large chain family.</text>
</comment>
<proteinExistence type="inferred from homology"/>
<dbReference type="PANTHER" id="PTHR11573">
    <property type="entry name" value="RIBONUCLEOSIDE-DIPHOSPHATE REDUCTASE LARGE CHAIN"/>
    <property type="match status" value="1"/>
</dbReference>
<evidence type="ECO:0000259" key="6">
    <source>
        <dbReference type="Pfam" id="PF02867"/>
    </source>
</evidence>
<dbReference type="UniPathway" id="UPA00326"/>
<evidence type="ECO:0000256" key="1">
    <source>
        <dbReference type="ARBA" id="ARBA00010406"/>
    </source>
</evidence>
<dbReference type="InterPro" id="IPR000788">
    <property type="entry name" value="RNR_lg_C"/>
</dbReference>
<evidence type="ECO:0000256" key="3">
    <source>
        <dbReference type="ARBA" id="ARBA00023002"/>
    </source>
</evidence>
<reference evidence="7" key="1">
    <citation type="journal article" date="2018" name="Genome Biol. Evol.">
        <title>Genomics and development of Lentinus tigrinus, a white-rot wood-decaying mushroom with dimorphic fruiting bodies.</title>
        <authorList>
            <person name="Wu B."/>
            <person name="Xu Z."/>
            <person name="Knudson A."/>
            <person name="Carlson A."/>
            <person name="Chen N."/>
            <person name="Kovaka S."/>
            <person name="LaButti K."/>
            <person name="Lipzen A."/>
            <person name="Pennachio C."/>
            <person name="Riley R."/>
            <person name="Schakwitz W."/>
            <person name="Umezawa K."/>
            <person name="Ohm R.A."/>
            <person name="Grigoriev I.V."/>
            <person name="Nagy L.G."/>
            <person name="Gibbons J."/>
            <person name="Hibbett D."/>
        </authorList>
    </citation>
    <scope>NUCLEOTIDE SEQUENCE [LARGE SCALE GENOMIC DNA]</scope>
    <source>
        <strain evidence="7">ALCF2SS1-6</strain>
    </source>
</reference>
<gene>
    <name evidence="7" type="ORF">L227DRAFT_464946</name>
</gene>
<protein>
    <recommendedName>
        <fullName evidence="2 4">Ribonucleoside-diphosphate reductase</fullName>
        <ecNumber evidence="2 4">1.17.4.1</ecNumber>
    </recommendedName>
</protein>
<sequence>ILTVTCQLHAATTIAGLSSKHPQYALLAGRIVAAFLHKATASKSFSAWVALWATNNPFNTTFINNALMLGPDLDNAIVHSRDFDLTYASIRTMTQSYLLRVNGRVIQRPQYLYMRVALAAHGDNLDLVTQTYDALSHRLFTPASPVLFNAGTLSQHYASCFLHTPEVTSPVEQLASAAALDPLWLADGGIGLSLAGVPAKRTRGPAQPGIQPLLQIYDAHAHFTSVHRQRHPSAATIHLPIWHGDVRAIIHCHTNSAQSNQVRNLYPSLWIPDIFMRRLRDRQMWTLFDPRDVPLLLSTYGDQFSTAYENYKDTVAPIDQIATYDLWIAIARAQQESGTPFLMYQDAINGKNNHSHLGIIRTSNLCTEIVQFTSATHTAVCTLTSIAVPRFAAREQAYDFDALY</sequence>
<comment type="catalytic activity">
    <reaction evidence="4">
        <text>a 2'-deoxyribonucleoside 5'-diphosphate + [thioredoxin]-disulfide + H2O = a ribonucleoside 5'-diphosphate + [thioredoxin]-dithiol</text>
        <dbReference type="Rhea" id="RHEA:23252"/>
        <dbReference type="Rhea" id="RHEA-COMP:10698"/>
        <dbReference type="Rhea" id="RHEA-COMP:10700"/>
        <dbReference type="ChEBI" id="CHEBI:15377"/>
        <dbReference type="ChEBI" id="CHEBI:29950"/>
        <dbReference type="ChEBI" id="CHEBI:50058"/>
        <dbReference type="ChEBI" id="CHEBI:57930"/>
        <dbReference type="ChEBI" id="CHEBI:73316"/>
        <dbReference type="EC" id="1.17.4.1"/>
    </reaction>
</comment>
<dbReference type="SUPFAM" id="SSF48168">
    <property type="entry name" value="R1 subunit of ribonucleotide reductase, N-terminal domain"/>
    <property type="match status" value="1"/>
</dbReference>
<feature type="domain" description="Ribonucleotide reductase large subunit N-terminal" evidence="5">
    <location>
        <begin position="84"/>
        <end position="152"/>
    </location>
</feature>
<accession>A0A5C2RU18</accession>
<dbReference type="EC" id="1.17.4.1" evidence="2 4"/>
<evidence type="ECO:0000313" key="7">
    <source>
        <dbReference type="EMBL" id="RPD54721.1"/>
    </source>
</evidence>
<dbReference type="STRING" id="1328759.A0A5C2RU18"/>
<dbReference type="GO" id="GO:0009263">
    <property type="term" value="P:deoxyribonucleotide biosynthetic process"/>
    <property type="evidence" value="ECO:0007669"/>
    <property type="project" value="UniProtKB-KW"/>
</dbReference>
<evidence type="ECO:0000256" key="2">
    <source>
        <dbReference type="ARBA" id="ARBA00012274"/>
    </source>
</evidence>
<dbReference type="Gene3D" id="3.20.70.20">
    <property type="match status" value="1"/>
</dbReference>
<dbReference type="GO" id="GO:0005971">
    <property type="term" value="C:ribonucleoside-diphosphate reductase complex"/>
    <property type="evidence" value="ECO:0007669"/>
    <property type="project" value="TreeGrafter"/>
</dbReference>
<dbReference type="GO" id="GO:0005524">
    <property type="term" value="F:ATP binding"/>
    <property type="evidence" value="ECO:0007669"/>
    <property type="project" value="InterPro"/>
</dbReference>
<dbReference type="InterPro" id="IPR039718">
    <property type="entry name" value="Rrm1"/>
</dbReference>
<dbReference type="GO" id="GO:0004748">
    <property type="term" value="F:ribonucleoside-diphosphate reductase activity, thioredoxin disulfide as acceptor"/>
    <property type="evidence" value="ECO:0007669"/>
    <property type="project" value="UniProtKB-EC"/>
</dbReference>
<dbReference type="EMBL" id="ML122302">
    <property type="protein sequence ID" value="RPD54721.1"/>
    <property type="molecule type" value="Genomic_DNA"/>
</dbReference>
<dbReference type="PANTHER" id="PTHR11573:SF6">
    <property type="entry name" value="RIBONUCLEOSIDE-DIPHOSPHATE REDUCTASE LARGE SUBUNIT"/>
    <property type="match status" value="1"/>
</dbReference>
<keyword evidence="3 4" id="KW-0560">Oxidoreductase</keyword>
<dbReference type="PRINTS" id="PR01183">
    <property type="entry name" value="RIBORDTASEM1"/>
</dbReference>
<organism evidence="7 8">
    <name type="scientific">Lentinus tigrinus ALCF2SS1-6</name>
    <dbReference type="NCBI Taxonomy" id="1328759"/>
    <lineage>
        <taxon>Eukaryota</taxon>
        <taxon>Fungi</taxon>
        <taxon>Dikarya</taxon>
        <taxon>Basidiomycota</taxon>
        <taxon>Agaricomycotina</taxon>
        <taxon>Agaricomycetes</taxon>
        <taxon>Polyporales</taxon>
        <taxon>Polyporaceae</taxon>
        <taxon>Lentinus</taxon>
    </lineage>
</organism>
<evidence type="ECO:0000313" key="8">
    <source>
        <dbReference type="Proteomes" id="UP000313359"/>
    </source>
</evidence>
<name>A0A5C2RU18_9APHY</name>
<dbReference type="InterPro" id="IPR013509">
    <property type="entry name" value="RNR_lsu_N"/>
</dbReference>
<feature type="non-terminal residue" evidence="7">
    <location>
        <position position="1"/>
    </location>
</feature>
<evidence type="ECO:0000256" key="4">
    <source>
        <dbReference type="RuleBase" id="RU003410"/>
    </source>
</evidence>
<evidence type="ECO:0000259" key="5">
    <source>
        <dbReference type="Pfam" id="PF00317"/>
    </source>
</evidence>
<dbReference type="Pfam" id="PF02867">
    <property type="entry name" value="Ribonuc_red_lgC"/>
    <property type="match status" value="1"/>
</dbReference>
<dbReference type="AlphaFoldDB" id="A0A5C2RU18"/>
<dbReference type="Pfam" id="PF00317">
    <property type="entry name" value="Ribonuc_red_lgN"/>
    <property type="match status" value="1"/>
</dbReference>
<keyword evidence="8" id="KW-1185">Reference proteome</keyword>
<feature type="non-terminal residue" evidence="7">
    <location>
        <position position="404"/>
    </location>
</feature>
<dbReference type="Proteomes" id="UP000313359">
    <property type="component" value="Unassembled WGS sequence"/>
</dbReference>
<dbReference type="SUPFAM" id="SSF51998">
    <property type="entry name" value="PFL-like glycyl radical enzymes"/>
    <property type="match status" value="1"/>
</dbReference>
<keyword evidence="4" id="KW-0215">Deoxyribonucleotide synthesis</keyword>
<dbReference type="InterPro" id="IPR008926">
    <property type="entry name" value="RNR_R1-su_N"/>
</dbReference>